<evidence type="ECO:0000313" key="12">
    <source>
        <dbReference type="Proteomes" id="UP000694415"/>
    </source>
</evidence>
<dbReference type="Proteomes" id="UP000694415">
    <property type="component" value="Unplaced"/>
</dbReference>
<dbReference type="PROSITE" id="PS51406">
    <property type="entry name" value="FIBRINOGEN_C_2"/>
    <property type="match status" value="1"/>
</dbReference>
<feature type="signal peptide" evidence="9">
    <location>
        <begin position="1"/>
        <end position="17"/>
    </location>
</feature>
<dbReference type="AlphaFoldDB" id="A0A8C6HLN1"/>
<feature type="chain" id="PRO_5034207319" description="Fibrinogen C-terminal domain-containing protein" evidence="9">
    <location>
        <begin position="18"/>
        <end position="242"/>
    </location>
</feature>
<dbReference type="GO" id="GO:0097367">
    <property type="term" value="F:carbohydrate derivative binding"/>
    <property type="evidence" value="ECO:0007669"/>
    <property type="project" value="TreeGrafter"/>
</dbReference>
<dbReference type="GO" id="GO:0001867">
    <property type="term" value="P:complement activation, lectin pathway"/>
    <property type="evidence" value="ECO:0007669"/>
    <property type="project" value="TreeGrafter"/>
</dbReference>
<dbReference type="Ensembl" id="ENSMSIT00000029964.1">
    <property type="protein sequence ID" value="ENSMSIP00000023767.1"/>
    <property type="gene ID" value="ENSMSIG00000020119.1"/>
</dbReference>
<dbReference type="Pfam" id="PF00147">
    <property type="entry name" value="Fibrinogen_C"/>
    <property type="match status" value="1"/>
</dbReference>
<reference evidence="11" key="1">
    <citation type="submission" date="2025-08" db="UniProtKB">
        <authorList>
            <consortium name="Ensembl"/>
        </authorList>
    </citation>
    <scope>IDENTIFICATION</scope>
</reference>
<dbReference type="GO" id="GO:0003823">
    <property type="term" value="F:antigen binding"/>
    <property type="evidence" value="ECO:0007669"/>
    <property type="project" value="TreeGrafter"/>
</dbReference>
<evidence type="ECO:0000313" key="11">
    <source>
        <dbReference type="Ensembl" id="ENSMSIP00000023767.1"/>
    </source>
</evidence>
<dbReference type="SMART" id="SM00186">
    <property type="entry name" value="FBG"/>
    <property type="match status" value="1"/>
</dbReference>
<dbReference type="InterPro" id="IPR014716">
    <property type="entry name" value="Fibrinogen_a/b/g_C_1"/>
</dbReference>
<evidence type="ECO:0000259" key="10">
    <source>
        <dbReference type="PROSITE" id="PS51406"/>
    </source>
</evidence>
<dbReference type="InterPro" id="IPR050373">
    <property type="entry name" value="Fibrinogen_C-term_domain"/>
</dbReference>
<protein>
    <recommendedName>
        <fullName evidence="10">Fibrinogen C-terminal domain-containing protein</fullName>
    </recommendedName>
</protein>
<evidence type="ECO:0000256" key="6">
    <source>
        <dbReference type="ARBA" id="ARBA00023119"/>
    </source>
</evidence>
<feature type="domain" description="Fibrinogen C-terminal" evidence="10">
    <location>
        <begin position="95"/>
        <end position="242"/>
    </location>
</feature>
<keyword evidence="2" id="KW-0964">Secreted</keyword>
<keyword evidence="4 9" id="KW-0732">Signal</keyword>
<evidence type="ECO:0000256" key="7">
    <source>
        <dbReference type="ARBA" id="ARBA00023180"/>
    </source>
</evidence>
<organism evidence="11 12">
    <name type="scientific">Mus spicilegus</name>
    <name type="common">Mound-building mouse</name>
    <dbReference type="NCBI Taxonomy" id="10103"/>
    <lineage>
        <taxon>Eukaryota</taxon>
        <taxon>Metazoa</taxon>
        <taxon>Chordata</taxon>
        <taxon>Craniata</taxon>
        <taxon>Vertebrata</taxon>
        <taxon>Euteleostomi</taxon>
        <taxon>Mammalia</taxon>
        <taxon>Eutheria</taxon>
        <taxon>Euarchontoglires</taxon>
        <taxon>Glires</taxon>
        <taxon>Rodentia</taxon>
        <taxon>Myomorpha</taxon>
        <taxon>Muroidea</taxon>
        <taxon>Muridae</taxon>
        <taxon>Murinae</taxon>
        <taxon>Mus</taxon>
        <taxon>Mus</taxon>
    </lineage>
</organism>
<dbReference type="GO" id="GO:0005615">
    <property type="term" value="C:extracellular space"/>
    <property type="evidence" value="ECO:0007669"/>
    <property type="project" value="TreeGrafter"/>
</dbReference>
<comment type="subcellular location">
    <subcellularLocation>
        <location evidence="1">Secreted</location>
    </subcellularLocation>
</comment>
<dbReference type="InterPro" id="IPR002181">
    <property type="entry name" value="Fibrinogen_a/b/g_C_dom"/>
</dbReference>
<keyword evidence="6" id="KW-0176">Collagen</keyword>
<evidence type="ECO:0000256" key="1">
    <source>
        <dbReference type="ARBA" id="ARBA00004613"/>
    </source>
</evidence>
<evidence type="ECO:0000256" key="3">
    <source>
        <dbReference type="ARBA" id="ARBA00022588"/>
    </source>
</evidence>
<sequence length="242" mass="25710">MALGSAALFVLTPTVHTAGTCPELKVLDLEGYKQLTILQGCPGLPGAAGTKGEAGAKGDRGSGLPGIPGKEGPTGPKGNNLCLFSPHTGDSGPSQSCATGPRTCKELLTQGHFLTGWYTIYLPDCRPLTVLCDMDTDGGGWTVFQRRLDGSVDFFRDWTSYKKGFGSQLGEFWLGNDNIHALTTQGRLEGKHDFAKYSSFQIQGEAEKYKLILGNFLGGGAGEQLGFGGLTSEVRASELLWE</sequence>
<keyword evidence="5" id="KW-0391">Immunity</keyword>
<reference evidence="11" key="2">
    <citation type="submission" date="2025-09" db="UniProtKB">
        <authorList>
            <consortium name="Ensembl"/>
        </authorList>
    </citation>
    <scope>IDENTIFICATION</scope>
</reference>
<dbReference type="NCBIfam" id="NF040941">
    <property type="entry name" value="GGGWT_bact"/>
    <property type="match status" value="1"/>
</dbReference>
<keyword evidence="3" id="KW-0399">Innate immunity</keyword>
<dbReference type="PANTHER" id="PTHR19143:SF433">
    <property type="entry name" value="FICOLIN-2"/>
    <property type="match status" value="1"/>
</dbReference>
<dbReference type="SUPFAM" id="SSF56496">
    <property type="entry name" value="Fibrinogen C-terminal domain-like"/>
    <property type="match status" value="1"/>
</dbReference>
<dbReference type="InterPro" id="IPR036056">
    <property type="entry name" value="Fibrinogen-like_C"/>
</dbReference>
<dbReference type="GeneTree" id="ENSGT00940000157531"/>
<dbReference type="Gene3D" id="3.90.215.10">
    <property type="entry name" value="Gamma Fibrinogen, chain A, domain 1"/>
    <property type="match status" value="1"/>
</dbReference>
<evidence type="ECO:0000256" key="2">
    <source>
        <dbReference type="ARBA" id="ARBA00022525"/>
    </source>
</evidence>
<evidence type="ECO:0000256" key="5">
    <source>
        <dbReference type="ARBA" id="ARBA00022859"/>
    </source>
</evidence>
<name>A0A8C6HLN1_MUSSI</name>
<proteinExistence type="predicted"/>
<evidence type="ECO:0000256" key="4">
    <source>
        <dbReference type="ARBA" id="ARBA00022729"/>
    </source>
</evidence>
<dbReference type="GO" id="GO:0005102">
    <property type="term" value="F:signaling receptor binding"/>
    <property type="evidence" value="ECO:0007669"/>
    <property type="project" value="TreeGrafter"/>
</dbReference>
<keyword evidence="12" id="KW-1185">Reference proteome</keyword>
<accession>A0A8C6HLN1</accession>
<dbReference type="GO" id="GO:0005581">
    <property type="term" value="C:collagen trimer"/>
    <property type="evidence" value="ECO:0007669"/>
    <property type="project" value="UniProtKB-KW"/>
</dbReference>
<evidence type="ECO:0000256" key="9">
    <source>
        <dbReference type="SAM" id="SignalP"/>
    </source>
</evidence>
<feature type="region of interest" description="Disordered" evidence="8">
    <location>
        <begin position="49"/>
        <end position="85"/>
    </location>
</feature>
<keyword evidence="7" id="KW-0325">Glycoprotein</keyword>
<dbReference type="PANTHER" id="PTHR19143">
    <property type="entry name" value="FIBRINOGEN/TENASCIN/ANGIOPOEITIN"/>
    <property type="match status" value="1"/>
</dbReference>
<evidence type="ECO:0000256" key="8">
    <source>
        <dbReference type="SAM" id="MobiDB-lite"/>
    </source>
</evidence>